<sequence length="149" mass="16280">MTVQTGELTITRVHRAPAELVFDCMTTPEHLTHFWGPTGTTTPLANITVDLRPGGVFETVMVNDSDGATYTMRAVFVDVRRPDLLSWEEPDVEGGMRTTVTFADLGDGTTEVVTHQTNVPEMYLSPEAQAGMQTSLDRFDAYLAELAAG</sequence>
<organism evidence="3 4">
    <name type="scientific">Nocardioides ginsengisegetis</name>
    <dbReference type="NCBI Taxonomy" id="661491"/>
    <lineage>
        <taxon>Bacteria</taxon>
        <taxon>Bacillati</taxon>
        <taxon>Actinomycetota</taxon>
        <taxon>Actinomycetes</taxon>
        <taxon>Propionibacteriales</taxon>
        <taxon>Nocardioidaceae</taxon>
        <taxon>Nocardioides</taxon>
    </lineage>
</organism>
<keyword evidence="4" id="KW-1185">Reference proteome</keyword>
<protein>
    <submittedName>
        <fullName evidence="3">Uncharacterized protein YndB with AHSA1/START domain</fullName>
    </submittedName>
</protein>
<dbReference type="AlphaFoldDB" id="A0A7W3J161"/>
<dbReference type="Pfam" id="PF08327">
    <property type="entry name" value="AHSA1"/>
    <property type="match status" value="1"/>
</dbReference>
<evidence type="ECO:0000256" key="1">
    <source>
        <dbReference type="ARBA" id="ARBA00006817"/>
    </source>
</evidence>
<comment type="caution">
    <text evidence="3">The sequence shown here is derived from an EMBL/GenBank/DDBJ whole genome shotgun (WGS) entry which is preliminary data.</text>
</comment>
<dbReference type="SUPFAM" id="SSF55961">
    <property type="entry name" value="Bet v1-like"/>
    <property type="match status" value="1"/>
</dbReference>
<accession>A0A7W3J161</accession>
<feature type="domain" description="Activator of Hsp90 ATPase homologue 1/2-like C-terminal" evidence="2">
    <location>
        <begin position="15"/>
        <end position="143"/>
    </location>
</feature>
<reference evidence="3 4" key="1">
    <citation type="submission" date="2020-07" db="EMBL/GenBank/DDBJ databases">
        <title>Sequencing the genomes of 1000 actinobacteria strains.</title>
        <authorList>
            <person name="Klenk H.-P."/>
        </authorList>
    </citation>
    <scope>NUCLEOTIDE SEQUENCE [LARGE SCALE GENOMIC DNA]</scope>
    <source>
        <strain evidence="3 4">DSM 21349</strain>
    </source>
</reference>
<comment type="similarity">
    <text evidence="1">Belongs to the AHA1 family.</text>
</comment>
<dbReference type="InterPro" id="IPR013538">
    <property type="entry name" value="ASHA1/2-like_C"/>
</dbReference>
<proteinExistence type="inferred from homology"/>
<dbReference type="EMBL" id="JACGXA010000001">
    <property type="protein sequence ID" value="MBA8804400.1"/>
    <property type="molecule type" value="Genomic_DNA"/>
</dbReference>
<gene>
    <name evidence="3" type="ORF">FB382_002691</name>
</gene>
<evidence type="ECO:0000313" key="3">
    <source>
        <dbReference type="EMBL" id="MBA8804400.1"/>
    </source>
</evidence>
<evidence type="ECO:0000313" key="4">
    <source>
        <dbReference type="Proteomes" id="UP000580910"/>
    </source>
</evidence>
<evidence type="ECO:0000259" key="2">
    <source>
        <dbReference type="Pfam" id="PF08327"/>
    </source>
</evidence>
<dbReference type="Proteomes" id="UP000580910">
    <property type="component" value="Unassembled WGS sequence"/>
</dbReference>
<name>A0A7W3J161_9ACTN</name>
<dbReference type="RefSeq" id="WP_125037911.1">
    <property type="nucleotide sequence ID" value="NZ_JACGXA010000001.1"/>
</dbReference>
<dbReference type="InterPro" id="IPR023393">
    <property type="entry name" value="START-like_dom_sf"/>
</dbReference>
<dbReference type="Gene3D" id="3.30.530.20">
    <property type="match status" value="1"/>
</dbReference>